<dbReference type="Proteomes" id="UP001146793">
    <property type="component" value="Unassembled WGS sequence"/>
</dbReference>
<dbReference type="GO" id="GO:0004222">
    <property type="term" value="F:metalloendopeptidase activity"/>
    <property type="evidence" value="ECO:0007669"/>
    <property type="project" value="InterPro"/>
</dbReference>
<evidence type="ECO:0000256" key="2">
    <source>
        <dbReference type="SAM" id="Phobius"/>
    </source>
</evidence>
<dbReference type="GO" id="GO:0016020">
    <property type="term" value="C:membrane"/>
    <property type="evidence" value="ECO:0007669"/>
    <property type="project" value="InterPro"/>
</dbReference>
<evidence type="ECO:0000256" key="1">
    <source>
        <dbReference type="SAM" id="MobiDB-lite"/>
    </source>
</evidence>
<dbReference type="PANTHER" id="PTHR13325">
    <property type="entry name" value="PROTEASE M50 MEMBRANE-BOUND TRANSCRIPTION FACTOR SITE 2 PROTEASE"/>
    <property type="match status" value="1"/>
</dbReference>
<keyword evidence="2" id="KW-0812">Transmembrane</keyword>
<comment type="caution">
    <text evidence="3">The sequence shown here is derived from an EMBL/GenBank/DDBJ whole genome shotgun (WGS) entry which is preliminary data.</text>
</comment>
<sequence>MVLSTLLWIYNGIKVIRITLGFQEEDEQQLITPIIPGVNIPTSHIIYLVLALIFNGVFHELGHALASVSINLPIRKVGFFLAVFYPGGSNGSIIVSTKGNHELIQPFPIGDAIVEVNNCSVTNTWELFMCLKGLKVGKEENGTRHGRCASVGVLNDAIETSGLYCCEENGDFDVGDLKCLETIKSKHFLKQNMKKENKMKQESDNGNEKKQKMVLNNDNERETNDNNGKDNKSDQNDNMDIINICLSPKKILKNNVCMNNSQCLNSQNTDSFRETERCVFSIHEEENYFLRFQLSSGKTSNYFGNLKSFVDSLEFSNHYDRFGLWKILPSTMKIPSFFDFLIRYSLTLSGGLIVINVSPCYYTDGGYIIQTLIDIFIKRNTQKIKKIVLVAGTSILLLNIVLSLFTIIRQHI</sequence>
<feature type="compositionally biased region" description="Basic and acidic residues" evidence="1">
    <location>
        <begin position="218"/>
        <end position="235"/>
    </location>
</feature>
<accession>A0AAV7Z8B5</accession>
<organism evidence="3 4">
    <name type="scientific">Anaeramoeba flamelloides</name>
    <dbReference type="NCBI Taxonomy" id="1746091"/>
    <lineage>
        <taxon>Eukaryota</taxon>
        <taxon>Metamonada</taxon>
        <taxon>Anaeramoebidae</taxon>
        <taxon>Anaeramoeba</taxon>
    </lineage>
</organism>
<dbReference type="AlphaFoldDB" id="A0AAV7Z8B5"/>
<proteinExistence type="predicted"/>
<feature type="region of interest" description="Disordered" evidence="1">
    <location>
        <begin position="191"/>
        <end position="235"/>
    </location>
</feature>
<feature type="transmembrane region" description="Helical" evidence="2">
    <location>
        <begin position="387"/>
        <end position="408"/>
    </location>
</feature>
<dbReference type="GO" id="GO:0005737">
    <property type="term" value="C:cytoplasm"/>
    <property type="evidence" value="ECO:0007669"/>
    <property type="project" value="TreeGrafter"/>
</dbReference>
<protein>
    <submittedName>
        <fullName evidence="3">Protease m50 membrane-bound transcription factor site 2 protease</fullName>
    </submittedName>
</protein>
<evidence type="ECO:0000313" key="3">
    <source>
        <dbReference type="EMBL" id="KAJ3438316.1"/>
    </source>
</evidence>
<name>A0AAV7Z8B5_9EUKA</name>
<reference evidence="3" key="1">
    <citation type="submission" date="2022-08" db="EMBL/GenBank/DDBJ databases">
        <title>Novel sulphate-reducing endosymbionts in the free-living metamonad Anaeramoeba.</title>
        <authorList>
            <person name="Jerlstrom-Hultqvist J."/>
            <person name="Cepicka I."/>
            <person name="Gallot-Lavallee L."/>
            <person name="Salas-Leiva D."/>
            <person name="Curtis B.A."/>
            <person name="Zahonova K."/>
            <person name="Pipaliya S."/>
            <person name="Dacks J."/>
            <person name="Roger A.J."/>
        </authorList>
    </citation>
    <scope>NUCLEOTIDE SEQUENCE</scope>
    <source>
        <strain evidence="3">Busselton2</strain>
    </source>
</reference>
<dbReference type="PRINTS" id="PR01000">
    <property type="entry name" value="SREBPS2PTASE"/>
</dbReference>
<keyword evidence="3" id="KW-0378">Hydrolase</keyword>
<dbReference type="GO" id="GO:1905897">
    <property type="term" value="P:regulation of response to endoplasmic reticulum stress"/>
    <property type="evidence" value="ECO:0007669"/>
    <property type="project" value="TreeGrafter"/>
</dbReference>
<keyword evidence="3" id="KW-0645">Protease</keyword>
<dbReference type="PANTHER" id="PTHR13325:SF3">
    <property type="entry name" value="MEMBRANE-BOUND TRANSCRIPTION FACTOR SITE-2 PROTEASE"/>
    <property type="match status" value="1"/>
</dbReference>
<gene>
    <name evidence="3" type="ORF">M0812_17499</name>
</gene>
<dbReference type="GO" id="GO:0031293">
    <property type="term" value="P:membrane protein intracellular domain proteolysis"/>
    <property type="evidence" value="ECO:0007669"/>
    <property type="project" value="TreeGrafter"/>
</dbReference>
<dbReference type="EMBL" id="JANTQA010000033">
    <property type="protein sequence ID" value="KAJ3438316.1"/>
    <property type="molecule type" value="Genomic_DNA"/>
</dbReference>
<keyword evidence="2" id="KW-0472">Membrane</keyword>
<dbReference type="InterPro" id="IPR001193">
    <property type="entry name" value="MBTPS2"/>
</dbReference>
<keyword evidence="2" id="KW-1133">Transmembrane helix</keyword>
<feature type="compositionally biased region" description="Basic and acidic residues" evidence="1">
    <location>
        <begin position="193"/>
        <end position="211"/>
    </location>
</feature>
<evidence type="ECO:0000313" key="4">
    <source>
        <dbReference type="Proteomes" id="UP001146793"/>
    </source>
</evidence>